<protein>
    <recommendedName>
        <fullName evidence="1">YdhG-like domain-containing protein</fullName>
    </recommendedName>
</protein>
<proteinExistence type="predicted"/>
<reference evidence="2 3" key="1">
    <citation type="submission" date="2020-03" db="EMBL/GenBank/DDBJ databases">
        <title>Bacterial isolates of synthetic phycosphere.</title>
        <authorList>
            <person name="Fu H."/>
            <person name="Moran M.A."/>
        </authorList>
    </citation>
    <scope>NUCLEOTIDE SEQUENCE [LARGE SCALE GENOMIC DNA]</scope>
    <source>
        <strain evidence="2 3">HF1</strain>
    </source>
</reference>
<comment type="caution">
    <text evidence="2">The sequence shown here is derived from an EMBL/GenBank/DDBJ whole genome shotgun (WGS) entry which is preliminary data.</text>
</comment>
<name>A0ABX0VW36_9RHOB</name>
<evidence type="ECO:0000313" key="2">
    <source>
        <dbReference type="EMBL" id="NIY72307.1"/>
    </source>
</evidence>
<dbReference type="InterPro" id="IPR014922">
    <property type="entry name" value="YdhG-like"/>
</dbReference>
<dbReference type="Pfam" id="PF08818">
    <property type="entry name" value="DUF1801"/>
    <property type="match status" value="1"/>
</dbReference>
<sequence length="202" mass="23122">MDRSIKSIAEYFEKANTWREEMLALYRIVQEEAEGEPVSQALKWSQPCFTWDPDATNMIVVSSFKDGATLNLFRGALLSDPEGVLIVPGEHSRAGRFLRFTSLEAIHENDALIRATIQEVFGLHRDGKKVDFQQNREVDYPEELIAKMEADPDFAEAFEALTPGRRRGYLIFFVGAKQSQTRTNRIDKYEDKIRAGKGMQDR</sequence>
<dbReference type="RefSeq" id="WP_167637688.1">
    <property type="nucleotide sequence ID" value="NZ_JAATOP010000004.1"/>
</dbReference>
<dbReference type="SUPFAM" id="SSF159888">
    <property type="entry name" value="YdhG-like"/>
    <property type="match status" value="1"/>
</dbReference>
<gene>
    <name evidence="2" type="ORF">HCZ30_07640</name>
</gene>
<organism evidence="2 3">
    <name type="scientific">Marivivens donghaensis</name>
    <dbReference type="NCBI Taxonomy" id="1699413"/>
    <lineage>
        <taxon>Bacteria</taxon>
        <taxon>Pseudomonadati</taxon>
        <taxon>Pseudomonadota</taxon>
        <taxon>Alphaproteobacteria</taxon>
        <taxon>Rhodobacterales</taxon>
        <taxon>Paracoccaceae</taxon>
        <taxon>Marivivens group</taxon>
        <taxon>Marivivens</taxon>
    </lineage>
</organism>
<dbReference type="InterPro" id="IPR016786">
    <property type="entry name" value="YdeI_bac"/>
</dbReference>
<dbReference type="Pfam" id="PF13376">
    <property type="entry name" value="OmdA"/>
    <property type="match status" value="1"/>
</dbReference>
<dbReference type="PIRSF" id="PIRSF021308">
    <property type="entry name" value="UCP021308"/>
    <property type="match status" value="1"/>
</dbReference>
<feature type="domain" description="YdhG-like" evidence="1">
    <location>
        <begin position="18"/>
        <end position="119"/>
    </location>
</feature>
<keyword evidence="3" id="KW-1185">Reference proteome</keyword>
<dbReference type="EMBL" id="JAATOP010000004">
    <property type="protein sequence ID" value="NIY72307.1"/>
    <property type="molecule type" value="Genomic_DNA"/>
</dbReference>
<dbReference type="Proteomes" id="UP000709466">
    <property type="component" value="Unassembled WGS sequence"/>
</dbReference>
<evidence type="ECO:0000259" key="1">
    <source>
        <dbReference type="Pfam" id="PF08818"/>
    </source>
</evidence>
<evidence type="ECO:0000313" key="3">
    <source>
        <dbReference type="Proteomes" id="UP000709466"/>
    </source>
</evidence>
<accession>A0ABX0VW36</accession>